<dbReference type="AlphaFoldDB" id="A0AAC9NHM6"/>
<keyword evidence="2 3" id="KW-0012">Acyltransferase</keyword>
<feature type="binding site" evidence="3">
    <location>
        <position position="137"/>
    </location>
    <ligand>
        <name>acetyl-CoA</name>
        <dbReference type="ChEBI" id="CHEBI:57288"/>
    </ligand>
</feature>
<dbReference type="Pfam" id="PF00583">
    <property type="entry name" value="Acetyltransf_1"/>
    <property type="match status" value="1"/>
</dbReference>
<dbReference type="InterPro" id="IPR050680">
    <property type="entry name" value="YpeA/RimI_acetyltransf"/>
</dbReference>
<gene>
    <name evidence="3" type="primary">rimI</name>
    <name evidence="5" type="ORF">AOC25_05395</name>
</gene>
<protein>
    <recommendedName>
        <fullName evidence="3">[Ribosomal protein bS18]-alanine N-acetyltransferase</fullName>
        <ecNumber evidence="3">2.3.1.266</ecNumber>
    </recommendedName>
</protein>
<evidence type="ECO:0000256" key="1">
    <source>
        <dbReference type="ARBA" id="ARBA00022679"/>
    </source>
</evidence>
<dbReference type="Proteomes" id="UP000182060">
    <property type="component" value="Chromosome"/>
</dbReference>
<dbReference type="Gene3D" id="3.40.630.30">
    <property type="match status" value="1"/>
</dbReference>
<dbReference type="PANTHER" id="PTHR43420">
    <property type="entry name" value="ACETYLTRANSFERASE"/>
    <property type="match status" value="1"/>
</dbReference>
<dbReference type="InterPro" id="IPR016181">
    <property type="entry name" value="Acyl_CoA_acyltransferase"/>
</dbReference>
<comment type="caution">
    <text evidence="3">Lacks conserved residue(s) required for the propagation of feature annotation.</text>
</comment>
<evidence type="ECO:0000256" key="3">
    <source>
        <dbReference type="HAMAP-Rule" id="MF_02210"/>
    </source>
</evidence>
<dbReference type="SUPFAM" id="SSF55729">
    <property type="entry name" value="Acyl-CoA N-acyltransferases (Nat)"/>
    <property type="match status" value="1"/>
</dbReference>
<dbReference type="EMBL" id="CP015017">
    <property type="protein sequence ID" value="APC01091.1"/>
    <property type="molecule type" value="Genomic_DNA"/>
</dbReference>
<dbReference type="PANTHER" id="PTHR43420:SF44">
    <property type="entry name" value="ACETYLTRANSFERASE YPEA"/>
    <property type="match status" value="1"/>
</dbReference>
<dbReference type="HAMAP" id="MF_02210">
    <property type="entry name" value="RimI"/>
    <property type="match status" value="1"/>
</dbReference>
<feature type="domain" description="N-acetyltransferase" evidence="4">
    <location>
        <begin position="10"/>
        <end position="179"/>
    </location>
</feature>
<name>A0AAC9NHM6_9BURK</name>
<dbReference type="PROSITE" id="PS51186">
    <property type="entry name" value="GNAT"/>
    <property type="match status" value="1"/>
</dbReference>
<keyword evidence="3" id="KW-0963">Cytoplasm</keyword>
<dbReference type="GO" id="GO:0008999">
    <property type="term" value="F:protein-N-terminal-alanine acetyltransferase activity"/>
    <property type="evidence" value="ECO:0007669"/>
    <property type="project" value="UniProtKB-UniRule"/>
</dbReference>
<comment type="subcellular location">
    <subcellularLocation>
        <location evidence="3">Cytoplasm</location>
    </subcellularLocation>
</comment>
<proteinExistence type="inferred from homology"/>
<dbReference type="CDD" id="cd04301">
    <property type="entry name" value="NAT_SF"/>
    <property type="match status" value="1"/>
</dbReference>
<feature type="active site" description="Proton donor" evidence="3">
    <location>
        <position position="144"/>
    </location>
</feature>
<reference evidence="5" key="1">
    <citation type="journal article" date="2017" name="Appl. Environ. Microbiol.">
        <title>Microdiversification of a pelagic Polynucleobacter species is mainly driven by acquisition of genomic islands from a partially interspecific gene pool.</title>
        <authorList>
            <person name="Hoetzinger M."/>
            <person name="Hahn M.W."/>
            <person name="Jezberova J."/>
            <person name="Schmidt J."/>
            <person name="Koll U."/>
        </authorList>
    </citation>
    <scope>NUCLEOTIDE SEQUENCE</scope>
    <source>
        <strain evidence="5">MWH-RechtKol4</strain>
    </source>
</reference>
<keyword evidence="1 3" id="KW-0808">Transferase</keyword>
<comment type="function">
    <text evidence="3">Acetylates the N-terminal alanine of ribosomal protein bS18.</text>
</comment>
<accession>A0AAC9NHM6</accession>
<dbReference type="EC" id="2.3.1.266" evidence="3"/>
<comment type="similarity">
    <text evidence="3">Belongs to the acetyltransferase family. RimI subfamily.</text>
</comment>
<dbReference type="GO" id="GO:0005737">
    <property type="term" value="C:cytoplasm"/>
    <property type="evidence" value="ECO:0007669"/>
    <property type="project" value="UniProtKB-SubCell"/>
</dbReference>
<dbReference type="InterPro" id="IPR043690">
    <property type="entry name" value="RimI"/>
</dbReference>
<evidence type="ECO:0000256" key="2">
    <source>
        <dbReference type="ARBA" id="ARBA00023315"/>
    </source>
</evidence>
<evidence type="ECO:0000259" key="4">
    <source>
        <dbReference type="PROSITE" id="PS51186"/>
    </source>
</evidence>
<sequence length="182" mass="19846">MSQHEDGAELSFMPMQVADLDSVLEIESISHIHPWTKGNFSDSLAAGHWAYCIRPASGSSGGQGNAKSSTQGTYLAPEALWAYCILYPAVDELHLLNITVSPKLRKLGLGARMMVAIEGVAIQQNMPRIILEVRPSNIPAVSLYQSLGYEEIGVRKDYYPANPETGKREDAIVMAKSIKLTA</sequence>
<feature type="active site" description="Proton acceptor" evidence="3">
    <location>
        <position position="132"/>
    </location>
</feature>
<organism evidence="5 6">
    <name type="scientific">Polynucleobacter asymbioticus</name>
    <dbReference type="NCBI Taxonomy" id="576611"/>
    <lineage>
        <taxon>Bacteria</taxon>
        <taxon>Pseudomonadati</taxon>
        <taxon>Pseudomonadota</taxon>
        <taxon>Betaproteobacteria</taxon>
        <taxon>Burkholderiales</taxon>
        <taxon>Burkholderiaceae</taxon>
        <taxon>Polynucleobacter</taxon>
    </lineage>
</organism>
<evidence type="ECO:0000313" key="5">
    <source>
        <dbReference type="EMBL" id="APC01091.1"/>
    </source>
</evidence>
<evidence type="ECO:0000313" key="6">
    <source>
        <dbReference type="Proteomes" id="UP000182060"/>
    </source>
</evidence>
<comment type="catalytic activity">
    <reaction evidence="3">
        <text>N-terminal L-alanyl-[ribosomal protein bS18] + acetyl-CoA = N-terminal N(alpha)-acetyl-L-alanyl-[ribosomal protein bS18] + CoA + H(+)</text>
        <dbReference type="Rhea" id="RHEA:43756"/>
        <dbReference type="Rhea" id="RHEA-COMP:10676"/>
        <dbReference type="Rhea" id="RHEA-COMP:10677"/>
        <dbReference type="ChEBI" id="CHEBI:15378"/>
        <dbReference type="ChEBI" id="CHEBI:57287"/>
        <dbReference type="ChEBI" id="CHEBI:57288"/>
        <dbReference type="ChEBI" id="CHEBI:64718"/>
        <dbReference type="ChEBI" id="CHEBI:83683"/>
        <dbReference type="EC" id="2.3.1.266"/>
    </reaction>
</comment>
<dbReference type="RefSeq" id="WP_071539151.1">
    <property type="nucleotide sequence ID" value="NZ_CP015016.1"/>
</dbReference>
<dbReference type="InterPro" id="IPR000182">
    <property type="entry name" value="GNAT_dom"/>
</dbReference>